<dbReference type="SUPFAM" id="SSF53448">
    <property type="entry name" value="Nucleotide-diphospho-sugar transferases"/>
    <property type="match status" value="1"/>
</dbReference>
<dbReference type="EC" id="2.4.1.83" evidence="13"/>
<keyword evidence="8 13" id="KW-0808">Transferase</keyword>
<accession>A0AAW1RRJ5</accession>
<comment type="cofactor">
    <cofactor evidence="3">
        <name>Mg(2+)</name>
        <dbReference type="ChEBI" id="CHEBI:18420"/>
    </cofactor>
</comment>
<evidence type="ECO:0000256" key="2">
    <source>
        <dbReference type="ARBA" id="ARBA00001936"/>
    </source>
</evidence>
<evidence type="ECO:0000313" key="15">
    <source>
        <dbReference type="EMBL" id="KAK9836775.1"/>
    </source>
</evidence>
<organism evidence="15 16">
    <name type="scientific">Apatococcus lobatus</name>
    <dbReference type="NCBI Taxonomy" id="904363"/>
    <lineage>
        <taxon>Eukaryota</taxon>
        <taxon>Viridiplantae</taxon>
        <taxon>Chlorophyta</taxon>
        <taxon>core chlorophytes</taxon>
        <taxon>Trebouxiophyceae</taxon>
        <taxon>Chlorellales</taxon>
        <taxon>Chlorellaceae</taxon>
        <taxon>Apatococcus</taxon>
    </lineage>
</organism>
<dbReference type="GO" id="GO:0004582">
    <property type="term" value="F:dolichyl-phosphate beta-D-mannosyltransferase activity"/>
    <property type="evidence" value="ECO:0007669"/>
    <property type="project" value="UniProtKB-UniRule"/>
</dbReference>
<dbReference type="GO" id="GO:0006506">
    <property type="term" value="P:GPI anchor biosynthetic process"/>
    <property type="evidence" value="ECO:0007669"/>
    <property type="project" value="TreeGrafter"/>
</dbReference>
<keyword evidence="16" id="KW-1185">Reference proteome</keyword>
<comment type="caution">
    <text evidence="15">The sequence shown here is derived from an EMBL/GenBank/DDBJ whole genome shotgun (WGS) entry which is preliminary data.</text>
</comment>
<keyword evidence="11" id="KW-0460">Magnesium</keyword>
<sequence length="240" mass="27026">MKRPHKYSVLLPTYNERENIALVVWLLIKSFETSKLDFEIVIVDDNSPDGTQEVVQRLQQSYGHQRIILSPRAGKLGLGSAYVHGLKSATGDFVIIMDADLSHHPRYIPAFIRKQQEGNFDIVSGTRYAREGGVYGWDFKRKLTSRGANILASTLLQPGVSDLTGSFRLYRKHILDDLMPTCHSKGYAFQMEIMVKACQKGHTIGEVPIVFVDRLYGQSKLGGAEIKMFAIGLLRLLLWS</sequence>
<name>A0AAW1RRJ5_9CHLO</name>
<keyword evidence="10 13" id="KW-0256">Endoplasmic reticulum</keyword>
<evidence type="ECO:0000256" key="12">
    <source>
        <dbReference type="ARBA" id="ARBA00023211"/>
    </source>
</evidence>
<comment type="function">
    <text evidence="13">Transfers mannose from GDP-mannose to dolichol monophosphate to form dolichol phosphate mannose (Dol-P-Man) which is the mannosyl donor in pathways leading to N-glycosylation, glycosyl phosphatidylinositol membrane anchoring, and O-mannosylation of proteins.</text>
</comment>
<dbReference type="InterPro" id="IPR029044">
    <property type="entry name" value="Nucleotide-diphossugar_trans"/>
</dbReference>
<dbReference type="PANTHER" id="PTHR43398">
    <property type="entry name" value="DOLICHOL-PHOSPHATE MANNOSYLTRANSFERASE SUBUNIT 1"/>
    <property type="match status" value="1"/>
</dbReference>
<keyword evidence="9" id="KW-0479">Metal-binding</keyword>
<dbReference type="GO" id="GO:0046872">
    <property type="term" value="F:metal ion binding"/>
    <property type="evidence" value="ECO:0007669"/>
    <property type="project" value="UniProtKB-KW"/>
</dbReference>
<dbReference type="PANTHER" id="PTHR43398:SF1">
    <property type="entry name" value="DOLICHOL-PHOSPHATE MANNOSYLTRANSFERASE SUBUNIT 1"/>
    <property type="match status" value="1"/>
</dbReference>
<dbReference type="EMBL" id="JALJOS010000007">
    <property type="protein sequence ID" value="KAK9836775.1"/>
    <property type="molecule type" value="Genomic_DNA"/>
</dbReference>
<keyword evidence="12" id="KW-0464">Manganese</keyword>
<dbReference type="GO" id="GO:0006720">
    <property type="term" value="P:isoprenoid metabolic process"/>
    <property type="evidence" value="ECO:0007669"/>
    <property type="project" value="UniProtKB-ARBA"/>
</dbReference>
<gene>
    <name evidence="15" type="ORF">WJX74_007773</name>
</gene>
<dbReference type="GO" id="GO:0006488">
    <property type="term" value="P:dolichol-linked oligosaccharide biosynthetic process"/>
    <property type="evidence" value="ECO:0007669"/>
    <property type="project" value="TreeGrafter"/>
</dbReference>
<protein>
    <recommendedName>
        <fullName evidence="13">Dolichol-phosphate mannosyltransferase subunit 1</fullName>
        <ecNumber evidence="13">2.4.1.83</ecNumber>
    </recommendedName>
</protein>
<dbReference type="GO" id="GO:0005789">
    <property type="term" value="C:endoplasmic reticulum membrane"/>
    <property type="evidence" value="ECO:0007669"/>
    <property type="project" value="TreeGrafter"/>
</dbReference>
<reference evidence="15 16" key="1">
    <citation type="journal article" date="2024" name="Nat. Commun.">
        <title>Phylogenomics reveals the evolutionary origins of lichenization in chlorophyte algae.</title>
        <authorList>
            <person name="Puginier C."/>
            <person name="Libourel C."/>
            <person name="Otte J."/>
            <person name="Skaloud P."/>
            <person name="Haon M."/>
            <person name="Grisel S."/>
            <person name="Petersen M."/>
            <person name="Berrin J.G."/>
            <person name="Delaux P.M."/>
            <person name="Dal Grande F."/>
            <person name="Keller J."/>
        </authorList>
    </citation>
    <scope>NUCLEOTIDE SEQUENCE [LARGE SCALE GENOMIC DNA]</scope>
    <source>
        <strain evidence="15 16">SAG 2145</strain>
    </source>
</reference>
<evidence type="ECO:0000256" key="8">
    <source>
        <dbReference type="ARBA" id="ARBA00022679"/>
    </source>
</evidence>
<evidence type="ECO:0000256" key="13">
    <source>
        <dbReference type="RuleBase" id="RU365083"/>
    </source>
</evidence>
<dbReference type="Gene3D" id="3.90.550.10">
    <property type="entry name" value="Spore Coat Polysaccharide Biosynthesis Protein SpsA, Chain A"/>
    <property type="match status" value="1"/>
</dbReference>
<evidence type="ECO:0000256" key="1">
    <source>
        <dbReference type="ARBA" id="ARBA00001913"/>
    </source>
</evidence>
<comment type="subcellular location">
    <subcellularLocation>
        <location evidence="4 13">Endoplasmic reticulum</location>
    </subcellularLocation>
</comment>
<dbReference type="AlphaFoldDB" id="A0AAW1RRJ5"/>
<evidence type="ECO:0000313" key="16">
    <source>
        <dbReference type="Proteomes" id="UP001438707"/>
    </source>
</evidence>
<evidence type="ECO:0000256" key="4">
    <source>
        <dbReference type="ARBA" id="ARBA00004240"/>
    </source>
</evidence>
<dbReference type="Pfam" id="PF00535">
    <property type="entry name" value="Glycos_transf_2"/>
    <property type="match status" value="1"/>
</dbReference>
<dbReference type="FunFam" id="3.90.550.10:FF:000036">
    <property type="entry name" value="Dolichol-phosphate mannosyltransferase subunit 1"/>
    <property type="match status" value="1"/>
</dbReference>
<comment type="subunit">
    <text evidence="13">Component of the dolichol-phosphate mannose (DPM) synthase complex.</text>
</comment>
<evidence type="ECO:0000256" key="6">
    <source>
        <dbReference type="ARBA" id="ARBA00006739"/>
    </source>
</evidence>
<comment type="cofactor">
    <cofactor evidence="1">
        <name>Ca(2+)</name>
        <dbReference type="ChEBI" id="CHEBI:29108"/>
    </cofactor>
</comment>
<dbReference type="CDD" id="cd06442">
    <property type="entry name" value="DPM1_like"/>
    <property type="match status" value="1"/>
</dbReference>
<evidence type="ECO:0000256" key="9">
    <source>
        <dbReference type="ARBA" id="ARBA00022723"/>
    </source>
</evidence>
<evidence type="ECO:0000256" key="7">
    <source>
        <dbReference type="ARBA" id="ARBA00022676"/>
    </source>
</evidence>
<dbReference type="Proteomes" id="UP001438707">
    <property type="component" value="Unassembled WGS sequence"/>
</dbReference>
<dbReference type="InterPro" id="IPR039528">
    <property type="entry name" value="DPM1-like"/>
</dbReference>
<evidence type="ECO:0000256" key="5">
    <source>
        <dbReference type="ARBA" id="ARBA00004922"/>
    </source>
</evidence>
<dbReference type="GO" id="GO:0006066">
    <property type="term" value="P:alcohol metabolic process"/>
    <property type="evidence" value="ECO:0007669"/>
    <property type="project" value="UniProtKB-ARBA"/>
</dbReference>
<comment type="pathway">
    <text evidence="5 13">Protein modification; protein glycosylation.</text>
</comment>
<evidence type="ECO:0000256" key="3">
    <source>
        <dbReference type="ARBA" id="ARBA00001946"/>
    </source>
</evidence>
<evidence type="ECO:0000259" key="14">
    <source>
        <dbReference type="Pfam" id="PF00535"/>
    </source>
</evidence>
<keyword evidence="7 13" id="KW-0328">Glycosyltransferase</keyword>
<evidence type="ECO:0000256" key="10">
    <source>
        <dbReference type="ARBA" id="ARBA00022824"/>
    </source>
</evidence>
<evidence type="ECO:0000256" key="11">
    <source>
        <dbReference type="ARBA" id="ARBA00022842"/>
    </source>
</evidence>
<feature type="domain" description="Glycosyltransferase 2-like" evidence="14">
    <location>
        <begin position="8"/>
        <end position="178"/>
    </location>
</feature>
<dbReference type="GO" id="GO:0035269">
    <property type="term" value="P:protein O-linked glycosylation via mannose"/>
    <property type="evidence" value="ECO:0007669"/>
    <property type="project" value="TreeGrafter"/>
</dbReference>
<comment type="catalytic activity">
    <reaction evidence="13">
        <text>a di-trans,poly-cis-dolichyl phosphate + GDP-alpha-D-mannose = a di-trans,poly-cis-dolichyl beta-D-mannosyl phosphate + GDP</text>
        <dbReference type="Rhea" id="RHEA:21184"/>
        <dbReference type="Rhea" id="RHEA-COMP:19498"/>
        <dbReference type="Rhea" id="RHEA-COMP:19501"/>
        <dbReference type="ChEBI" id="CHEBI:57527"/>
        <dbReference type="ChEBI" id="CHEBI:57683"/>
        <dbReference type="ChEBI" id="CHEBI:58189"/>
        <dbReference type="ChEBI" id="CHEBI:58211"/>
    </reaction>
</comment>
<comment type="cofactor">
    <cofactor evidence="2">
        <name>Mn(2+)</name>
        <dbReference type="ChEBI" id="CHEBI:29035"/>
    </cofactor>
</comment>
<dbReference type="InterPro" id="IPR001173">
    <property type="entry name" value="Glyco_trans_2-like"/>
</dbReference>
<comment type="similarity">
    <text evidence="6 13">Belongs to the glycosyltransferase 2 family.</text>
</comment>
<proteinExistence type="inferred from homology"/>